<feature type="compositionally biased region" description="Basic and acidic residues" evidence="1">
    <location>
        <begin position="27"/>
        <end position="45"/>
    </location>
</feature>
<feature type="compositionally biased region" description="Basic and acidic residues" evidence="1">
    <location>
        <begin position="69"/>
        <end position="82"/>
    </location>
</feature>
<feature type="compositionally biased region" description="Low complexity" evidence="1">
    <location>
        <begin position="125"/>
        <end position="137"/>
    </location>
</feature>
<dbReference type="AlphaFoldDB" id="G5BA31"/>
<sequence length="295" mass="31406">MISTKIEQKTSLPTGDKIMAKKTGANKRNDYNETGSKGRNEEHGETTNTAGADDLPNLSYRHWRGSLLRSRERGGGHQDPHPLGENGGPAKLGANWRPEEGEWGEEGVGRGDPGAGDRPSTFGCRAPAGPSRRSAAGEGDAKPAASLTCPALASRPEALAPPGRSPSCGTQPLPPPPPPELQYPGVEDASGVSRGQHRASYGPLLPGLRPKLPPSSGRVSGGHTPPPRYFSSAILWGEHNALARAAELTGVFSPCWEAVLSRRTKPPFRRGFSLRLVVLLTRFWALVLLPGKQIH</sequence>
<evidence type="ECO:0000313" key="2">
    <source>
        <dbReference type="EMBL" id="EHB06142.1"/>
    </source>
</evidence>
<feature type="region of interest" description="Disordered" evidence="1">
    <location>
        <begin position="202"/>
        <end position="223"/>
    </location>
</feature>
<evidence type="ECO:0000313" key="3">
    <source>
        <dbReference type="Proteomes" id="UP000006813"/>
    </source>
</evidence>
<feature type="compositionally biased region" description="Pro residues" evidence="1">
    <location>
        <begin position="172"/>
        <end position="181"/>
    </location>
</feature>
<dbReference type="EMBL" id="JH169212">
    <property type="protein sequence ID" value="EHB06142.1"/>
    <property type="molecule type" value="Genomic_DNA"/>
</dbReference>
<accession>G5BA31</accession>
<reference evidence="2 3" key="1">
    <citation type="journal article" date="2011" name="Nature">
        <title>Genome sequencing reveals insights into physiology and longevity of the naked mole rat.</title>
        <authorList>
            <person name="Kim E.B."/>
            <person name="Fang X."/>
            <person name="Fushan A.A."/>
            <person name="Huang Z."/>
            <person name="Lobanov A.V."/>
            <person name="Han L."/>
            <person name="Marino S.M."/>
            <person name="Sun X."/>
            <person name="Turanov A.A."/>
            <person name="Yang P."/>
            <person name="Yim S.H."/>
            <person name="Zhao X."/>
            <person name="Kasaikina M.V."/>
            <person name="Stoletzki N."/>
            <person name="Peng C."/>
            <person name="Polak P."/>
            <person name="Xiong Z."/>
            <person name="Kiezun A."/>
            <person name="Zhu Y."/>
            <person name="Chen Y."/>
            <person name="Kryukov G.V."/>
            <person name="Zhang Q."/>
            <person name="Peshkin L."/>
            <person name="Yang L."/>
            <person name="Bronson R.T."/>
            <person name="Buffenstein R."/>
            <person name="Wang B."/>
            <person name="Han C."/>
            <person name="Li Q."/>
            <person name="Chen L."/>
            <person name="Zhao W."/>
            <person name="Sunyaev S.R."/>
            <person name="Park T.J."/>
            <person name="Zhang G."/>
            <person name="Wang J."/>
            <person name="Gladyshev V.N."/>
        </authorList>
    </citation>
    <scope>NUCLEOTIDE SEQUENCE [LARGE SCALE GENOMIC DNA]</scope>
</reference>
<protein>
    <submittedName>
        <fullName evidence="2">Uncharacterized protein</fullName>
    </submittedName>
</protein>
<organism evidence="2 3">
    <name type="scientific">Heterocephalus glaber</name>
    <name type="common">Naked mole rat</name>
    <dbReference type="NCBI Taxonomy" id="10181"/>
    <lineage>
        <taxon>Eukaryota</taxon>
        <taxon>Metazoa</taxon>
        <taxon>Chordata</taxon>
        <taxon>Craniata</taxon>
        <taxon>Vertebrata</taxon>
        <taxon>Euteleostomi</taxon>
        <taxon>Mammalia</taxon>
        <taxon>Eutheria</taxon>
        <taxon>Euarchontoglires</taxon>
        <taxon>Glires</taxon>
        <taxon>Rodentia</taxon>
        <taxon>Hystricomorpha</taxon>
        <taxon>Bathyergidae</taxon>
        <taxon>Heterocephalus</taxon>
    </lineage>
</organism>
<proteinExistence type="predicted"/>
<dbReference type="Proteomes" id="UP000006813">
    <property type="component" value="Unassembled WGS sequence"/>
</dbReference>
<gene>
    <name evidence="2" type="ORF">GW7_10074</name>
</gene>
<feature type="region of interest" description="Disordered" evidence="1">
    <location>
        <begin position="1"/>
        <end position="185"/>
    </location>
</feature>
<evidence type="ECO:0000256" key="1">
    <source>
        <dbReference type="SAM" id="MobiDB-lite"/>
    </source>
</evidence>
<name>G5BA31_HETGA</name>
<dbReference type="InParanoid" id="G5BA31"/>
<feature type="compositionally biased region" description="Polar residues" evidence="1">
    <location>
        <begin position="1"/>
        <end position="13"/>
    </location>
</feature>